<keyword evidence="1" id="KW-1133">Transmembrane helix</keyword>
<dbReference type="AlphaFoldDB" id="A0A9X1TAJ7"/>
<keyword evidence="3" id="KW-1185">Reference proteome</keyword>
<accession>A0A9X1TAJ7</accession>
<name>A0A9X1TAJ7_9BACT</name>
<reference evidence="2" key="1">
    <citation type="submission" date="2021-12" db="EMBL/GenBank/DDBJ databases">
        <title>Novel species in genus Dyadobacter.</title>
        <authorList>
            <person name="Ma C."/>
        </authorList>
    </citation>
    <scope>NUCLEOTIDE SEQUENCE</scope>
    <source>
        <strain evidence="2">CY399</strain>
    </source>
</reference>
<feature type="transmembrane region" description="Helical" evidence="1">
    <location>
        <begin position="103"/>
        <end position="125"/>
    </location>
</feature>
<feature type="transmembrane region" description="Helical" evidence="1">
    <location>
        <begin position="43"/>
        <end position="59"/>
    </location>
</feature>
<keyword evidence="1" id="KW-0812">Transmembrane</keyword>
<comment type="caution">
    <text evidence="2">The sequence shown here is derived from an EMBL/GenBank/DDBJ whole genome shotgun (WGS) entry which is preliminary data.</text>
</comment>
<evidence type="ECO:0000313" key="3">
    <source>
        <dbReference type="Proteomes" id="UP001139700"/>
    </source>
</evidence>
<evidence type="ECO:0000313" key="2">
    <source>
        <dbReference type="EMBL" id="MCF0041598.1"/>
    </source>
</evidence>
<protein>
    <submittedName>
        <fullName evidence="2">Carotenoid biosynthesis protein</fullName>
    </submittedName>
</protein>
<gene>
    <name evidence="2" type="ORF">LXM24_15945</name>
</gene>
<dbReference type="EMBL" id="JAJTTA010000002">
    <property type="protein sequence ID" value="MCF0041598.1"/>
    <property type="molecule type" value="Genomic_DNA"/>
</dbReference>
<dbReference type="InterPro" id="IPR007354">
    <property type="entry name" value="CruF-like"/>
</dbReference>
<dbReference type="PANTHER" id="PTHR39419:SF1">
    <property type="entry name" value="SLL0814 PROTEIN"/>
    <property type="match status" value="1"/>
</dbReference>
<evidence type="ECO:0000256" key="1">
    <source>
        <dbReference type="SAM" id="Phobius"/>
    </source>
</evidence>
<sequence length="221" mass="25190">MNNELSFSVVKSNSSIFAIWLVTISGMIGIWLGYGAWFLPKTPFNLLLGVALLYWNFPLKNVWPGILIWSLVYIIGMSVEMIGVNTGFLFGDYWYGENMGPKLANVPLLIGINWVVLTFITATIAKRFIRNPWMAPVCGAALMVALDFFIEPVASVFDYWHWDAGYAPLRNYIDWFVVSLILQVLVKNSVPQAKYPLPLHHFASQVLFFVFFYAMQQITTK</sequence>
<feature type="transmembrane region" description="Helical" evidence="1">
    <location>
        <begin position="137"/>
        <end position="160"/>
    </location>
</feature>
<dbReference type="PANTHER" id="PTHR39419">
    <property type="entry name" value="SLL0814 PROTEIN"/>
    <property type="match status" value="1"/>
</dbReference>
<feature type="transmembrane region" description="Helical" evidence="1">
    <location>
        <begin position="197"/>
        <end position="215"/>
    </location>
</feature>
<dbReference type="RefSeq" id="WP_234614416.1">
    <property type="nucleotide sequence ID" value="NZ_CP098806.1"/>
</dbReference>
<keyword evidence="1" id="KW-0472">Membrane</keyword>
<feature type="transmembrane region" description="Helical" evidence="1">
    <location>
        <begin position="66"/>
        <end position="91"/>
    </location>
</feature>
<proteinExistence type="predicted"/>
<dbReference type="Proteomes" id="UP001139700">
    <property type="component" value="Unassembled WGS sequence"/>
</dbReference>
<dbReference type="Pfam" id="PF04240">
    <property type="entry name" value="Caroten_synth"/>
    <property type="match status" value="1"/>
</dbReference>
<organism evidence="2 3">
    <name type="scientific">Dyadobacter fanqingshengii</name>
    <dbReference type="NCBI Taxonomy" id="2906443"/>
    <lineage>
        <taxon>Bacteria</taxon>
        <taxon>Pseudomonadati</taxon>
        <taxon>Bacteroidota</taxon>
        <taxon>Cytophagia</taxon>
        <taxon>Cytophagales</taxon>
        <taxon>Spirosomataceae</taxon>
        <taxon>Dyadobacter</taxon>
    </lineage>
</organism>
<feature type="transmembrane region" description="Helical" evidence="1">
    <location>
        <begin position="16"/>
        <end position="37"/>
    </location>
</feature>